<evidence type="ECO:0000256" key="1">
    <source>
        <dbReference type="SAM" id="MobiDB-lite"/>
    </source>
</evidence>
<dbReference type="Proteomes" id="UP001652583">
    <property type="component" value="Chromosome B1"/>
</dbReference>
<dbReference type="InterPro" id="IPR036051">
    <property type="entry name" value="KRAB_dom_sf"/>
</dbReference>
<keyword evidence="3" id="KW-1185">Reference proteome</keyword>
<feature type="region of interest" description="Disordered" evidence="1">
    <location>
        <begin position="58"/>
        <end position="100"/>
    </location>
</feature>
<gene>
    <name evidence="4" type="primary">LOC113596524</name>
</gene>
<evidence type="ECO:0000259" key="2">
    <source>
        <dbReference type="PROSITE" id="PS50805"/>
    </source>
</evidence>
<name>A0ABM3PKB2_ACIJB</name>
<proteinExistence type="predicted"/>
<organism evidence="3 4">
    <name type="scientific">Acinonyx jubatus</name>
    <name type="common">Cheetah</name>
    <dbReference type="NCBI Taxonomy" id="32536"/>
    <lineage>
        <taxon>Eukaryota</taxon>
        <taxon>Metazoa</taxon>
        <taxon>Chordata</taxon>
        <taxon>Craniata</taxon>
        <taxon>Vertebrata</taxon>
        <taxon>Euteleostomi</taxon>
        <taxon>Mammalia</taxon>
        <taxon>Eutheria</taxon>
        <taxon>Laurasiatheria</taxon>
        <taxon>Carnivora</taxon>
        <taxon>Feliformia</taxon>
        <taxon>Felidae</taxon>
        <taxon>Felinae</taxon>
        <taxon>Acinonyx</taxon>
    </lineage>
</organism>
<dbReference type="PANTHER" id="PTHR23232">
    <property type="entry name" value="KRAB DOMAIN C2H2 ZINC FINGER"/>
    <property type="match status" value="1"/>
</dbReference>
<feature type="compositionally biased region" description="Polar residues" evidence="1">
    <location>
        <begin position="91"/>
        <end position="100"/>
    </location>
</feature>
<protein>
    <submittedName>
        <fullName evidence="4">Zinc finger protein 705EP</fullName>
    </submittedName>
</protein>
<feature type="domain" description="KRAB" evidence="2">
    <location>
        <begin position="7"/>
        <end position="93"/>
    </location>
</feature>
<evidence type="ECO:0000313" key="3">
    <source>
        <dbReference type="Proteomes" id="UP001652583"/>
    </source>
</evidence>
<evidence type="ECO:0000313" key="4">
    <source>
        <dbReference type="RefSeq" id="XP_053072115.1"/>
    </source>
</evidence>
<dbReference type="SMART" id="SM00349">
    <property type="entry name" value="KRAB"/>
    <property type="match status" value="1"/>
</dbReference>
<feature type="compositionally biased region" description="Low complexity" evidence="1">
    <location>
        <begin position="58"/>
        <end position="67"/>
    </location>
</feature>
<dbReference type="CDD" id="cd07765">
    <property type="entry name" value="KRAB_A-box"/>
    <property type="match status" value="1"/>
</dbReference>
<reference evidence="4" key="1">
    <citation type="submission" date="2025-08" db="UniProtKB">
        <authorList>
            <consortium name="RefSeq"/>
        </authorList>
    </citation>
    <scope>IDENTIFICATION</scope>
    <source>
        <tissue evidence="4">Blood</tissue>
    </source>
</reference>
<dbReference type="GeneID" id="113596524"/>
<dbReference type="PANTHER" id="PTHR23232:SF136">
    <property type="entry name" value="KRAB DOMAIN-CONTAINING PROTEIN"/>
    <property type="match status" value="1"/>
</dbReference>
<feature type="compositionally biased region" description="Low complexity" evidence="1">
    <location>
        <begin position="77"/>
        <end position="90"/>
    </location>
</feature>
<dbReference type="SUPFAM" id="SSF109640">
    <property type="entry name" value="KRAB domain (Kruppel-associated box)"/>
    <property type="match status" value="1"/>
</dbReference>
<dbReference type="Pfam" id="PF01352">
    <property type="entry name" value="KRAB"/>
    <property type="match status" value="1"/>
</dbReference>
<dbReference type="Gene3D" id="6.10.140.140">
    <property type="match status" value="1"/>
</dbReference>
<dbReference type="PROSITE" id="PS50805">
    <property type="entry name" value="KRAB"/>
    <property type="match status" value="1"/>
</dbReference>
<dbReference type="InterPro" id="IPR050169">
    <property type="entry name" value="Krueppel_C2H2_ZnF"/>
</dbReference>
<dbReference type="RefSeq" id="XP_053072115.1">
    <property type="nucleotide sequence ID" value="XM_053216140.1"/>
</dbReference>
<dbReference type="InterPro" id="IPR001909">
    <property type="entry name" value="KRAB"/>
</dbReference>
<accession>A0ABM3PKB2</accession>
<sequence>MQAPEPVTFEDIAVDFTKEEWALLDASQRKLFRDVMLESINHLIFLENNSCKRSFQLEQEGELQSEGTGFLQEHSPGEQQGPVGQEEQVPTVSVSFRNTH</sequence>